<accession>A0A6G2DQ32</accession>
<sequence>SEIISTYVYKVGLVSGDYSYSTAVGLFNAVINVVLLVAVNQIVKRMNNGEGI</sequence>
<keyword evidence="1" id="KW-0472">Membrane</keyword>
<protein>
    <submittedName>
        <fullName evidence="2">Sugar ABC transporter permease</fullName>
    </submittedName>
</protein>
<dbReference type="AlphaFoldDB" id="A0A6G2DQ32"/>
<dbReference type="Proteomes" id="UP000476212">
    <property type="component" value="Unassembled WGS sequence"/>
</dbReference>
<evidence type="ECO:0000313" key="3">
    <source>
        <dbReference type="Proteomes" id="UP000476212"/>
    </source>
</evidence>
<feature type="non-terminal residue" evidence="2">
    <location>
        <position position="1"/>
    </location>
</feature>
<keyword evidence="1" id="KW-0812">Transmembrane</keyword>
<keyword evidence="1" id="KW-1133">Transmembrane helix</keyword>
<gene>
    <name evidence="2" type="ORF">GM544_12730</name>
</gene>
<proteinExistence type="predicted"/>
<name>A0A6G2DQ32_STREE</name>
<organism evidence="2 3">
    <name type="scientific">Streptococcus pneumoniae</name>
    <dbReference type="NCBI Taxonomy" id="1313"/>
    <lineage>
        <taxon>Bacteria</taxon>
        <taxon>Bacillati</taxon>
        <taxon>Bacillota</taxon>
        <taxon>Bacilli</taxon>
        <taxon>Lactobacillales</taxon>
        <taxon>Streptococcaceae</taxon>
        <taxon>Streptococcus</taxon>
    </lineage>
</organism>
<feature type="transmembrane region" description="Helical" evidence="1">
    <location>
        <begin position="20"/>
        <end position="39"/>
    </location>
</feature>
<evidence type="ECO:0000256" key="1">
    <source>
        <dbReference type="SAM" id="Phobius"/>
    </source>
</evidence>
<dbReference type="EMBL" id="WNIB01000346">
    <property type="protein sequence ID" value="MTV91279.1"/>
    <property type="molecule type" value="Genomic_DNA"/>
</dbReference>
<reference evidence="2 3" key="1">
    <citation type="submission" date="2019-11" db="EMBL/GenBank/DDBJ databases">
        <title>Growth characteristics of pneumococcus vary with the chemical composition of the capsule and with environmental conditions.</title>
        <authorList>
            <person name="Tothpal A."/>
            <person name="Desobry K."/>
            <person name="Joshi S."/>
            <person name="Wyllie A.L."/>
            <person name="Weinberger D.M."/>
        </authorList>
    </citation>
    <scope>NUCLEOTIDE SEQUENCE [LARGE SCALE GENOMIC DNA]</scope>
    <source>
        <strain evidence="3">pnumococcus15C</strain>
    </source>
</reference>
<comment type="caution">
    <text evidence="2">The sequence shown here is derived from an EMBL/GenBank/DDBJ whole genome shotgun (WGS) entry which is preliminary data.</text>
</comment>
<evidence type="ECO:0000313" key="2">
    <source>
        <dbReference type="EMBL" id="MTV91279.1"/>
    </source>
</evidence>